<evidence type="ECO:0000313" key="2">
    <source>
        <dbReference type="Proteomes" id="UP000239736"/>
    </source>
</evidence>
<keyword evidence="2" id="KW-1185">Reference proteome</keyword>
<comment type="caution">
    <text evidence="1">The sequence shown here is derived from an EMBL/GenBank/DDBJ whole genome shotgun (WGS) entry which is preliminary data.</text>
</comment>
<dbReference type="InterPro" id="IPR027417">
    <property type="entry name" value="P-loop_NTPase"/>
</dbReference>
<accession>A0A2S5JH31</accession>
<dbReference type="RefSeq" id="WP_104070462.1">
    <property type="nucleotide sequence ID" value="NZ_PRDS01000004.1"/>
</dbReference>
<dbReference type="AlphaFoldDB" id="A0A2S5JH31"/>
<dbReference type="SUPFAM" id="SSF52540">
    <property type="entry name" value="P-loop containing nucleoside triphosphate hydrolases"/>
    <property type="match status" value="1"/>
</dbReference>
<dbReference type="EMBL" id="PRDS01000004">
    <property type="protein sequence ID" value="PPB80783.1"/>
    <property type="molecule type" value="Genomic_DNA"/>
</dbReference>
<sequence length="382" mass="43687">MRRLSLHIGTHKTGSTAIQAAFDGYSWGDARYASLEFRNHSIPFYTVFSGKHQDYHIWRSANLTPAEIEKKKQQLHRLIESEIGSDTRHLIVSGEDISLIDHKGIEAIADLCSKANRKVDVIVYVRDPVSFTQSDFQETIKSGSVLARPPYMNYRNRIEKFLTIFGADHVTFRHYDRSKLVDGDVVSDFSEVIGVRKPRKTATENTSLSTEAVRILWALNSLVPRFTPDKAIKIARTSLIDHLRTVFPGKFQFPESISRSLIDIEDVEWLKHNSGIDFTPVGPRPGPFDNKEYLAFLNAFTDEMTTKLRDHVQGIASDWNDTDDRVGLVARYFMTFLRDRDQRAADFSPGRYLDLNPDVRRAGVDPFVHFVKHGFEKGRRVV</sequence>
<dbReference type="Proteomes" id="UP000239736">
    <property type="component" value="Unassembled WGS sequence"/>
</dbReference>
<protein>
    <recommendedName>
        <fullName evidence="3">Sulfotransferase family protein</fullName>
    </recommendedName>
</protein>
<dbReference type="OrthoDB" id="7527830at2"/>
<name>A0A2S5JH31_9RHOB</name>
<gene>
    <name evidence="1" type="ORF">LV82_01515</name>
</gene>
<proteinExistence type="predicted"/>
<reference evidence="1 2" key="1">
    <citation type="submission" date="2018-01" db="EMBL/GenBank/DDBJ databases">
        <title>Genomic Encyclopedia of Archaeal and Bacterial Type Strains, Phase II (KMG-II): from individual species to whole genera.</title>
        <authorList>
            <person name="Goeker M."/>
        </authorList>
    </citation>
    <scope>NUCLEOTIDE SEQUENCE [LARGE SCALE GENOMIC DNA]</scope>
    <source>
        <strain evidence="1 2">DSM 12048</strain>
    </source>
</reference>
<organism evidence="1 2">
    <name type="scientific">Albidovulum inexpectatum</name>
    <dbReference type="NCBI Taxonomy" id="196587"/>
    <lineage>
        <taxon>Bacteria</taxon>
        <taxon>Pseudomonadati</taxon>
        <taxon>Pseudomonadota</taxon>
        <taxon>Alphaproteobacteria</taxon>
        <taxon>Rhodobacterales</taxon>
        <taxon>Paracoccaceae</taxon>
        <taxon>Albidovulum</taxon>
    </lineage>
</organism>
<evidence type="ECO:0008006" key="3">
    <source>
        <dbReference type="Google" id="ProtNLM"/>
    </source>
</evidence>
<dbReference type="Gene3D" id="3.40.50.300">
    <property type="entry name" value="P-loop containing nucleotide triphosphate hydrolases"/>
    <property type="match status" value="1"/>
</dbReference>
<evidence type="ECO:0000313" key="1">
    <source>
        <dbReference type="EMBL" id="PPB80783.1"/>
    </source>
</evidence>